<reference evidence="2 3" key="1">
    <citation type="submission" date="2018-10" db="EMBL/GenBank/DDBJ databases">
        <title>Genomic Encyclopedia of Archaeal and Bacterial Type Strains, Phase II (KMG-II): from individual species to whole genera.</title>
        <authorList>
            <person name="Goeker M."/>
        </authorList>
    </citation>
    <scope>NUCLEOTIDE SEQUENCE [LARGE SCALE GENOMIC DNA]</scope>
    <source>
        <strain evidence="2 3">DSM 29537</strain>
    </source>
</reference>
<evidence type="ECO:0000313" key="2">
    <source>
        <dbReference type="EMBL" id="RKS17899.1"/>
    </source>
</evidence>
<dbReference type="PANTHER" id="PTHR46820">
    <property type="entry name" value="HISTONE-LYSINE N-METHYLTRANSFERASE SETD7"/>
    <property type="match status" value="1"/>
</dbReference>
<dbReference type="GO" id="GO:0003682">
    <property type="term" value="F:chromatin binding"/>
    <property type="evidence" value="ECO:0007669"/>
    <property type="project" value="TreeGrafter"/>
</dbReference>
<dbReference type="InterPro" id="IPR011990">
    <property type="entry name" value="TPR-like_helical_dom_sf"/>
</dbReference>
<dbReference type="InterPro" id="IPR019734">
    <property type="entry name" value="TPR_rpt"/>
</dbReference>
<accession>A0A495M0D6</accession>
<sequence length="1083" mass="123465">MKNIFIAFILGLSSVTYSQTDYSFVYDSEAFLKEGIHLYEEGKYQDAIKAFDKIVKNDPKFYSAQYEKALALSASEDKEAAKAFYEEAYNKGYMKEEPEFYMAYGSFLSDQKDYEKSEKMFLESLKTFPNSSTLFYNLALLYVRKEERQKSVDYLEKAITINPNHVGSHYLLGLIALEDGRVTEGSLALLAYLTLVSEGKGCENAILKLNAKFAENYLEKSKLVFSKSGDNFEEIDVILRNSLPLKSAYKINSTIDDVITRQVQAIAEYAVDHKMENGFFETTYIPFLADIIKKKQFEGFSYHILLGMKDQLGKKLSSQNKKITAFYENYISKDFWQVFAKRNVDLFGKQEQVVIYLENGKPYLLGKEENGKKVGKYKVLNSSGNMVSELNLVNDQLDGLQKYYDNKGRLTEEKNYSKGKAEGKRTKYYENGNIEFVENYKNDMLEGISTSYYINGGKNCEVNFVNNERDGALICLYENGTKKSEINYSKGKLHGNYIQYDNVGNISSTYPYTMEKIDGKVYEYYNGKVLKSEIEYKAGTISSPYKSYFANGTLKEETTYVNNNPAKAIINLANGKKSYETLYDKEGYVATNNYYNGNDAPYFQETLKRGEIKSALQFEPGKPKPTEVPVSKGTYVMKSLEGSVLTKGNYEKGIKKGEWNYFYTTGALNTQESYENGTRTGLARTFNPDTRPSSVFNYVNDTISGVYESFENGRLANVYHYKNGELNGLHKSFYPDGSILSENFYSDGTLYKSFNYWQNGTINLMTRYINNTPVKMESYSTEGKKLNEVDYTNKNGKMTTLYNNGIEIHEYTLTNGLFEGKYLVKDKNGKTRSESSFTNGIRNGKSAVYGPTGGLQVERNYYAGKPDGISKYYDIAGNLRMSDNYILGNNTGLLTRYFHNKGKFLEYNQLDGDIEGEAKYYNQKGDNILILGYQNNALVYYIKLDKDGKLTEKTPIAAQTAKIISSYPNGKTAIEINFVKGNIDGKLVVNNQEGKPEFEANYDMDLLSGPRIEYYPNGKIYKKENFKNSYFEGVQEFFKEDGKPLLTAEYKNDELHGLCKIYTNGVVSQTQRYDSDELIEITK</sequence>
<evidence type="ECO:0000313" key="3">
    <source>
        <dbReference type="Proteomes" id="UP000277579"/>
    </source>
</evidence>
<feature type="repeat" description="TPR" evidence="1">
    <location>
        <begin position="98"/>
        <end position="131"/>
    </location>
</feature>
<dbReference type="SUPFAM" id="SSF48452">
    <property type="entry name" value="TPR-like"/>
    <property type="match status" value="1"/>
</dbReference>
<feature type="repeat" description="TPR" evidence="1">
    <location>
        <begin position="28"/>
        <end position="61"/>
    </location>
</feature>
<dbReference type="GO" id="GO:0070828">
    <property type="term" value="P:heterochromatin organization"/>
    <property type="evidence" value="ECO:0007669"/>
    <property type="project" value="TreeGrafter"/>
</dbReference>
<dbReference type="GO" id="GO:0005694">
    <property type="term" value="C:chromosome"/>
    <property type="evidence" value="ECO:0007669"/>
    <property type="project" value="TreeGrafter"/>
</dbReference>
<organism evidence="2 3">
    <name type="scientific">Flavobacterium endophyticum</name>
    <dbReference type="NCBI Taxonomy" id="1540163"/>
    <lineage>
        <taxon>Bacteria</taxon>
        <taxon>Pseudomonadati</taxon>
        <taxon>Bacteroidota</taxon>
        <taxon>Flavobacteriia</taxon>
        <taxon>Flavobacteriales</taxon>
        <taxon>Flavobacteriaceae</taxon>
        <taxon>Flavobacterium</taxon>
    </lineage>
</organism>
<dbReference type="InterPro" id="IPR011652">
    <property type="entry name" value="MORN_2"/>
</dbReference>
<dbReference type="Gene3D" id="2.20.110.10">
    <property type="entry name" value="Histone H3 K4-specific methyltransferase SET7/9 N-terminal domain"/>
    <property type="match status" value="5"/>
</dbReference>
<gene>
    <name evidence="2" type="ORF">CLV94_3341</name>
</gene>
<proteinExistence type="predicted"/>
<dbReference type="Gene3D" id="1.25.40.10">
    <property type="entry name" value="Tetratricopeptide repeat domain"/>
    <property type="match status" value="1"/>
</dbReference>
<feature type="repeat" description="TPR" evidence="1">
    <location>
        <begin position="132"/>
        <end position="165"/>
    </location>
</feature>
<name>A0A495M0D6_9FLAO</name>
<dbReference type="Proteomes" id="UP000277579">
    <property type="component" value="Unassembled WGS sequence"/>
</dbReference>
<dbReference type="PANTHER" id="PTHR46820:SF1">
    <property type="entry name" value="HISTONE-LYSINE N-METHYLTRANSFERASE SETD7"/>
    <property type="match status" value="1"/>
</dbReference>
<dbReference type="Pfam" id="PF07661">
    <property type="entry name" value="MORN_2"/>
    <property type="match status" value="5"/>
</dbReference>
<dbReference type="EMBL" id="RBLC01000007">
    <property type="protein sequence ID" value="RKS17899.1"/>
    <property type="molecule type" value="Genomic_DNA"/>
</dbReference>
<keyword evidence="3" id="KW-1185">Reference proteome</keyword>
<dbReference type="PROSITE" id="PS50293">
    <property type="entry name" value="TPR_REGION"/>
    <property type="match status" value="1"/>
</dbReference>
<evidence type="ECO:0000256" key="1">
    <source>
        <dbReference type="PROSITE-ProRule" id="PRU00339"/>
    </source>
</evidence>
<dbReference type="AlphaFoldDB" id="A0A495M0D6"/>
<dbReference type="SMART" id="SM00028">
    <property type="entry name" value="TPR"/>
    <property type="match status" value="4"/>
</dbReference>
<dbReference type="PROSITE" id="PS50005">
    <property type="entry name" value="TPR"/>
    <property type="match status" value="3"/>
</dbReference>
<dbReference type="OrthoDB" id="7342920at2"/>
<dbReference type="Gene3D" id="3.90.930.1">
    <property type="match status" value="2"/>
</dbReference>
<dbReference type="Pfam" id="PF13432">
    <property type="entry name" value="TPR_16"/>
    <property type="match status" value="1"/>
</dbReference>
<dbReference type="RefSeq" id="WP_147406651.1">
    <property type="nucleotide sequence ID" value="NZ_RBLC01000007.1"/>
</dbReference>
<dbReference type="Pfam" id="PF13181">
    <property type="entry name" value="TPR_8"/>
    <property type="match status" value="2"/>
</dbReference>
<keyword evidence="1" id="KW-0802">TPR repeat</keyword>
<dbReference type="SUPFAM" id="SSF82185">
    <property type="entry name" value="Histone H3 K4-specific methyltransferase SET7/9 N-terminal domain"/>
    <property type="match status" value="4"/>
</dbReference>
<protein>
    <submittedName>
        <fullName evidence="2">Antitoxin component YwqK of YwqJK toxin-antitoxin module</fullName>
    </submittedName>
</protein>
<comment type="caution">
    <text evidence="2">The sequence shown here is derived from an EMBL/GenBank/DDBJ whole genome shotgun (WGS) entry which is preliminary data.</text>
</comment>